<sequence length="103" mass="11343">MKGAETLQVYVKSCAPGTPNAQLKALLKAELEPGQERELQVTLSDKAFALRDEHGDLVMEAGTYKVYVGTQQPDKRSQQLTGKMPECMTVSVDQRAVLEKCCI</sequence>
<organism evidence="2">
    <name type="scientific">Lacrimispora sp. BS-2</name>
    <dbReference type="NCBI Taxonomy" id="3151850"/>
    <lineage>
        <taxon>Bacteria</taxon>
        <taxon>Bacillati</taxon>
        <taxon>Bacillota</taxon>
        <taxon>Clostridia</taxon>
        <taxon>Lachnospirales</taxon>
        <taxon>Lachnospiraceae</taxon>
        <taxon>Lacrimispora</taxon>
    </lineage>
</organism>
<dbReference type="RefSeq" id="WP_349944972.1">
    <property type="nucleotide sequence ID" value="NZ_CP157940.1"/>
</dbReference>
<evidence type="ECO:0000259" key="1">
    <source>
        <dbReference type="SMART" id="SM01217"/>
    </source>
</evidence>
<dbReference type="InterPro" id="IPR026891">
    <property type="entry name" value="Fn3-like"/>
</dbReference>
<dbReference type="InterPro" id="IPR013783">
    <property type="entry name" value="Ig-like_fold"/>
</dbReference>
<dbReference type="Gene3D" id="2.60.40.10">
    <property type="entry name" value="Immunoglobulins"/>
    <property type="match status" value="1"/>
</dbReference>
<evidence type="ECO:0000313" key="2">
    <source>
        <dbReference type="EMBL" id="XBS53146.1"/>
    </source>
</evidence>
<protein>
    <submittedName>
        <fullName evidence="2">Fibronectin type III-like domain-contianing protein</fullName>
    </submittedName>
</protein>
<proteinExistence type="predicted"/>
<dbReference type="SMART" id="SM01217">
    <property type="entry name" value="Fn3_like"/>
    <property type="match status" value="1"/>
</dbReference>
<dbReference type="Pfam" id="PF14310">
    <property type="entry name" value="Fn3-like"/>
    <property type="match status" value="1"/>
</dbReference>
<reference evidence="2" key="1">
    <citation type="submission" date="2024-06" db="EMBL/GenBank/DDBJ databases">
        <title>Lacrimispora cavernae sp. nov., a novel anaerobe isolated from bat guano pile inside a cave.</title>
        <authorList>
            <person name="Miller S.L."/>
            <person name="Lu N."/>
            <person name="King J."/>
            <person name="Sankaranarayanan K."/>
            <person name="Lawson P.A."/>
        </authorList>
    </citation>
    <scope>NUCLEOTIDE SEQUENCE</scope>
    <source>
        <strain evidence="2">BS-2</strain>
    </source>
</reference>
<dbReference type="AlphaFoldDB" id="A0AAU7PNI4"/>
<accession>A0AAU7PNI4</accession>
<dbReference type="EMBL" id="CP157940">
    <property type="protein sequence ID" value="XBS53146.1"/>
    <property type="molecule type" value="Genomic_DNA"/>
</dbReference>
<feature type="domain" description="Fibronectin type III-like" evidence="1">
    <location>
        <begin position="5"/>
        <end position="72"/>
    </location>
</feature>
<name>A0AAU7PNI4_9FIRM</name>
<gene>
    <name evidence="2" type="ORF">ABFV83_15115</name>
</gene>